<feature type="coiled-coil region" evidence="1">
    <location>
        <begin position="30"/>
        <end position="57"/>
    </location>
</feature>
<evidence type="ECO:0008006" key="4">
    <source>
        <dbReference type="Google" id="ProtNLM"/>
    </source>
</evidence>
<gene>
    <name evidence="2" type="ORF">DS843_22835</name>
</gene>
<keyword evidence="3" id="KW-1185">Reference proteome</keyword>
<reference evidence="2 3" key="1">
    <citation type="submission" date="2018-07" db="EMBL/GenBank/DDBJ databases">
        <title>Genome sequence of Azospirillum sp. ATCC 49961.</title>
        <authorList>
            <person name="Sant'Anna F.H."/>
            <person name="Baldani J.I."/>
            <person name="Zilli J.E."/>
            <person name="Reis V.M."/>
            <person name="Hartmann A."/>
            <person name="Cruz L."/>
            <person name="de Souza E.M."/>
            <person name="de Oliveira Pedrosa F."/>
            <person name="Passaglia L.M.P."/>
        </authorList>
    </citation>
    <scope>NUCLEOTIDE SEQUENCE [LARGE SCALE GENOMIC DNA]</scope>
    <source>
        <strain evidence="2 3">ATCC 49961</strain>
    </source>
</reference>
<dbReference type="EMBL" id="QOKW01000022">
    <property type="protein sequence ID" value="KAA0677678.1"/>
    <property type="molecule type" value="Genomic_DNA"/>
</dbReference>
<evidence type="ECO:0000313" key="3">
    <source>
        <dbReference type="Proteomes" id="UP000480854"/>
    </source>
</evidence>
<evidence type="ECO:0000256" key="1">
    <source>
        <dbReference type="SAM" id="Coils"/>
    </source>
</evidence>
<accession>A0A9W7KQW2</accession>
<keyword evidence="1" id="KW-0175">Coiled coil</keyword>
<protein>
    <recommendedName>
        <fullName evidence="4">DUF2384 domain-containing protein</fullName>
    </recommendedName>
</protein>
<proteinExistence type="predicted"/>
<evidence type="ECO:0000313" key="2">
    <source>
        <dbReference type="EMBL" id="KAA0677678.1"/>
    </source>
</evidence>
<comment type="caution">
    <text evidence="2">The sequence shown here is derived from an EMBL/GenBank/DDBJ whole genome shotgun (WGS) entry which is preliminary data.</text>
</comment>
<sequence length="180" mass="20784">MNDLVARARWWAEVQAAEDPNGRRAEDTLYAALAKEIERLRADLDALEAKRRAADEAGKTPFEINHIRWQKRKDELLREVATLPGHLVAAWLRDGKVFGVIAEDGETRVPAFQITKGKPHPLIGQLLQILRPRRSDWEIFSWFARPDTWTCRGRRPLELLDEDPAAVLDAARHHVEERWD</sequence>
<dbReference type="Proteomes" id="UP000480854">
    <property type="component" value="Unassembled WGS sequence"/>
</dbReference>
<name>A0A9W7KQW2_9PROT</name>
<dbReference type="AlphaFoldDB" id="A0A9W7KQW2"/>
<organism evidence="2 3">
    <name type="scientific">Roseomonas genomospecies 6</name>
    <dbReference type="NCBI Taxonomy" id="214106"/>
    <lineage>
        <taxon>Bacteria</taxon>
        <taxon>Pseudomonadati</taxon>
        <taxon>Pseudomonadota</taxon>
        <taxon>Alphaproteobacteria</taxon>
        <taxon>Acetobacterales</taxon>
        <taxon>Roseomonadaceae</taxon>
        <taxon>Roseomonas</taxon>
    </lineage>
</organism>